<dbReference type="Proteomes" id="UP001188597">
    <property type="component" value="Unassembled WGS sequence"/>
</dbReference>
<dbReference type="EMBL" id="JAVXUP010005028">
    <property type="protein sequence ID" value="KAK2996488.1"/>
    <property type="molecule type" value="Genomic_DNA"/>
</dbReference>
<name>A0AA88S5H0_9ASTE</name>
<feature type="region of interest" description="Disordered" evidence="1">
    <location>
        <begin position="39"/>
        <end position="64"/>
    </location>
</feature>
<sequence>MEQYRGNVDLSGHIGSLGTITSTAGLYLNENAVQTNPAGWSISERNSAGKPETDDHGPDLTSTVGVLINESPKPTEFSDKINQARWC</sequence>
<reference evidence="2" key="1">
    <citation type="submission" date="2022-12" db="EMBL/GenBank/DDBJ databases">
        <title>Draft genome assemblies for two species of Escallonia (Escalloniales).</title>
        <authorList>
            <person name="Chanderbali A."/>
            <person name="Dervinis C."/>
            <person name="Anghel I."/>
            <person name="Soltis D."/>
            <person name="Soltis P."/>
            <person name="Zapata F."/>
        </authorList>
    </citation>
    <scope>NUCLEOTIDE SEQUENCE</scope>
    <source>
        <strain evidence="2">UCBG64.0493</strain>
        <tissue evidence="2">Leaf</tissue>
    </source>
</reference>
<evidence type="ECO:0000256" key="1">
    <source>
        <dbReference type="SAM" id="MobiDB-lite"/>
    </source>
</evidence>
<comment type="caution">
    <text evidence="2">The sequence shown here is derived from an EMBL/GenBank/DDBJ whole genome shotgun (WGS) entry which is preliminary data.</text>
</comment>
<gene>
    <name evidence="2" type="ORF">RJ639_025311</name>
</gene>
<dbReference type="AlphaFoldDB" id="A0AA88S5H0"/>
<organism evidence="2 3">
    <name type="scientific">Escallonia herrerae</name>
    <dbReference type="NCBI Taxonomy" id="1293975"/>
    <lineage>
        <taxon>Eukaryota</taxon>
        <taxon>Viridiplantae</taxon>
        <taxon>Streptophyta</taxon>
        <taxon>Embryophyta</taxon>
        <taxon>Tracheophyta</taxon>
        <taxon>Spermatophyta</taxon>
        <taxon>Magnoliopsida</taxon>
        <taxon>eudicotyledons</taxon>
        <taxon>Gunneridae</taxon>
        <taxon>Pentapetalae</taxon>
        <taxon>asterids</taxon>
        <taxon>campanulids</taxon>
        <taxon>Escalloniales</taxon>
        <taxon>Escalloniaceae</taxon>
        <taxon>Escallonia</taxon>
    </lineage>
</organism>
<proteinExistence type="predicted"/>
<keyword evidence="3" id="KW-1185">Reference proteome</keyword>
<accession>A0AA88S5H0</accession>
<evidence type="ECO:0000313" key="2">
    <source>
        <dbReference type="EMBL" id="KAK2996488.1"/>
    </source>
</evidence>
<protein>
    <submittedName>
        <fullName evidence="2">Uncharacterized protein</fullName>
    </submittedName>
</protein>
<evidence type="ECO:0000313" key="3">
    <source>
        <dbReference type="Proteomes" id="UP001188597"/>
    </source>
</evidence>